<dbReference type="EMBL" id="QGLR01000010">
    <property type="protein sequence ID" value="PXZ07014.1"/>
    <property type="molecule type" value="Genomic_DNA"/>
</dbReference>
<dbReference type="PANTHER" id="PTHR43731">
    <property type="entry name" value="RHOMBOID PROTEASE"/>
    <property type="match status" value="1"/>
</dbReference>
<comment type="similarity">
    <text evidence="2">Belongs to the peptidase S54 family.</text>
</comment>
<keyword evidence="9" id="KW-0645">Protease</keyword>
<dbReference type="Proteomes" id="UP000247932">
    <property type="component" value="Unassembled WGS sequence"/>
</dbReference>
<dbReference type="AlphaFoldDB" id="A0A2V4E9G2"/>
<dbReference type="Pfam" id="PF01694">
    <property type="entry name" value="Rhomboid"/>
    <property type="match status" value="1"/>
</dbReference>
<evidence type="ECO:0000256" key="5">
    <source>
        <dbReference type="ARBA" id="ARBA00022989"/>
    </source>
</evidence>
<comment type="caution">
    <text evidence="9">The sequence shown here is derived from an EMBL/GenBank/DDBJ whole genome shotgun (WGS) entry which is preliminary data.</text>
</comment>
<dbReference type="Gene3D" id="1.20.1540.10">
    <property type="entry name" value="Rhomboid-like"/>
    <property type="match status" value="1"/>
</dbReference>
<evidence type="ECO:0000256" key="3">
    <source>
        <dbReference type="ARBA" id="ARBA00022692"/>
    </source>
</evidence>
<gene>
    <name evidence="9" type="ORF">DKK70_08450</name>
</gene>
<protein>
    <submittedName>
        <fullName evidence="9">Rhomboid family intramembrane serine protease</fullName>
    </submittedName>
</protein>
<name>A0A2V4E9G2_9GAMM</name>
<dbReference type="InterPro" id="IPR050925">
    <property type="entry name" value="Rhomboid_protease_S54"/>
</dbReference>
<feature type="transmembrane region" description="Helical" evidence="7">
    <location>
        <begin position="165"/>
        <end position="182"/>
    </location>
</feature>
<feature type="transmembrane region" description="Helical" evidence="7">
    <location>
        <begin position="218"/>
        <end position="237"/>
    </location>
</feature>
<dbReference type="GO" id="GO:0006508">
    <property type="term" value="P:proteolysis"/>
    <property type="evidence" value="ECO:0007669"/>
    <property type="project" value="UniProtKB-KW"/>
</dbReference>
<evidence type="ECO:0000256" key="6">
    <source>
        <dbReference type="ARBA" id="ARBA00023136"/>
    </source>
</evidence>
<dbReference type="PANTHER" id="PTHR43731:SF14">
    <property type="entry name" value="PRESENILIN-ASSOCIATED RHOMBOID-LIKE PROTEIN, MITOCHONDRIAL"/>
    <property type="match status" value="1"/>
</dbReference>
<dbReference type="InterPro" id="IPR035952">
    <property type="entry name" value="Rhomboid-like_sf"/>
</dbReference>
<proteinExistence type="inferred from homology"/>
<keyword evidence="6 7" id="KW-0472">Membrane</keyword>
<keyword evidence="3 7" id="KW-0812">Transmembrane</keyword>
<dbReference type="GO" id="GO:0016020">
    <property type="term" value="C:membrane"/>
    <property type="evidence" value="ECO:0007669"/>
    <property type="project" value="UniProtKB-SubCell"/>
</dbReference>
<evidence type="ECO:0000256" key="7">
    <source>
        <dbReference type="SAM" id="Phobius"/>
    </source>
</evidence>
<dbReference type="SUPFAM" id="SSF144091">
    <property type="entry name" value="Rhomboid-like"/>
    <property type="match status" value="1"/>
</dbReference>
<sequence>MTQFMSNLKNLEYLFHQAKITSILILLNVAWFVISHLLDSRAFMNYTEMAFLIDWGADVSLLTFSGEYWRLLTNIFVHAGLTHLAMNMLALWSVGIILERLIPPFAFIGIYLLSGLFGSLASDISTLHHSVVSCGASGAILGIITALLAYSLINRTDLQQMPIKSIVVSLILTAGLGLLPSIDNMAHIGGAVSGFILGGLVTICLKKFRYQSQIYTKLILLLFAISCLLLYLLYRYYQGIGGFHY</sequence>
<evidence type="ECO:0000259" key="8">
    <source>
        <dbReference type="Pfam" id="PF01694"/>
    </source>
</evidence>
<feature type="transmembrane region" description="Helical" evidence="7">
    <location>
        <begin position="188"/>
        <end position="206"/>
    </location>
</feature>
<feature type="transmembrane region" description="Helical" evidence="7">
    <location>
        <begin position="75"/>
        <end position="98"/>
    </location>
</feature>
<feature type="transmembrane region" description="Helical" evidence="7">
    <location>
        <begin position="105"/>
        <end position="124"/>
    </location>
</feature>
<keyword evidence="10" id="KW-1185">Reference proteome</keyword>
<dbReference type="OrthoDB" id="9814037at2"/>
<evidence type="ECO:0000313" key="10">
    <source>
        <dbReference type="Proteomes" id="UP000247932"/>
    </source>
</evidence>
<dbReference type="GO" id="GO:0004252">
    <property type="term" value="F:serine-type endopeptidase activity"/>
    <property type="evidence" value="ECO:0007669"/>
    <property type="project" value="InterPro"/>
</dbReference>
<organism evidence="9 10">
    <name type="scientific">Gilliamella apicola</name>
    <dbReference type="NCBI Taxonomy" id="1196095"/>
    <lineage>
        <taxon>Bacteria</taxon>
        <taxon>Pseudomonadati</taxon>
        <taxon>Pseudomonadota</taxon>
        <taxon>Gammaproteobacteria</taxon>
        <taxon>Orbales</taxon>
        <taxon>Orbaceae</taxon>
        <taxon>Gilliamella</taxon>
    </lineage>
</organism>
<feature type="transmembrane region" description="Helical" evidence="7">
    <location>
        <begin position="130"/>
        <end position="153"/>
    </location>
</feature>
<accession>A0A2V4E9G2</accession>
<evidence type="ECO:0000256" key="2">
    <source>
        <dbReference type="ARBA" id="ARBA00009045"/>
    </source>
</evidence>
<evidence type="ECO:0000256" key="1">
    <source>
        <dbReference type="ARBA" id="ARBA00004141"/>
    </source>
</evidence>
<keyword evidence="5 7" id="KW-1133">Transmembrane helix</keyword>
<reference evidence="9 10" key="1">
    <citation type="submission" date="2018-05" db="EMBL/GenBank/DDBJ databases">
        <title>Reference genomes for bee gut microbiota database.</title>
        <authorList>
            <person name="Ellegaard K.M."/>
        </authorList>
    </citation>
    <scope>NUCLEOTIDE SEQUENCE [LARGE SCALE GENOMIC DNA]</scope>
    <source>
        <strain evidence="9 10">ESL0182</strain>
    </source>
</reference>
<evidence type="ECO:0000256" key="4">
    <source>
        <dbReference type="ARBA" id="ARBA00022801"/>
    </source>
</evidence>
<feature type="domain" description="Peptidase S54 rhomboid" evidence="8">
    <location>
        <begin position="66"/>
        <end position="201"/>
    </location>
</feature>
<keyword evidence="4" id="KW-0378">Hydrolase</keyword>
<feature type="transmembrane region" description="Helical" evidence="7">
    <location>
        <begin position="20"/>
        <end position="38"/>
    </location>
</feature>
<evidence type="ECO:0000313" key="9">
    <source>
        <dbReference type="EMBL" id="PXZ07014.1"/>
    </source>
</evidence>
<dbReference type="InterPro" id="IPR022764">
    <property type="entry name" value="Peptidase_S54_rhomboid_dom"/>
</dbReference>
<comment type="subcellular location">
    <subcellularLocation>
        <location evidence="1">Membrane</location>
        <topology evidence="1">Multi-pass membrane protein</topology>
    </subcellularLocation>
</comment>